<dbReference type="AlphaFoldDB" id="A0A9W9LQK2"/>
<organism evidence="1 2">
    <name type="scientific">Penicillium capsulatum</name>
    <dbReference type="NCBI Taxonomy" id="69766"/>
    <lineage>
        <taxon>Eukaryota</taxon>
        <taxon>Fungi</taxon>
        <taxon>Dikarya</taxon>
        <taxon>Ascomycota</taxon>
        <taxon>Pezizomycotina</taxon>
        <taxon>Eurotiomycetes</taxon>
        <taxon>Eurotiomycetidae</taxon>
        <taxon>Eurotiales</taxon>
        <taxon>Aspergillaceae</taxon>
        <taxon>Penicillium</taxon>
    </lineage>
</organism>
<dbReference type="OrthoDB" id="4191831at2759"/>
<sequence>MIPLRMEYPADDTEEEWEPPSIDRDWKDLAPFFHEEVEAAKEIVCHAQFPAAPTWTYALENGDPYAFVAILLSQLHHLQSQRLDYSFVWQSGFPGRMMTHTLLSATPNTLSKFSNLSLVEYGLNVPGPRLFNETLSDSIDAFPVCHPSQFAGWFYLPSLRSLEIWLQTFQGIREELRKPSEGNQLAHLTNLTRLVLTQASVEEDEVRHLLSRSSSVQSVHLRLVYPSQDREAGFVDVSP</sequence>
<dbReference type="EMBL" id="JAPQKO010000003">
    <property type="protein sequence ID" value="KAJ5171671.1"/>
    <property type="molecule type" value="Genomic_DNA"/>
</dbReference>
<accession>A0A9W9LQK2</accession>
<dbReference type="Proteomes" id="UP001146351">
    <property type="component" value="Unassembled WGS sequence"/>
</dbReference>
<protein>
    <submittedName>
        <fullName evidence="1">Uncharacterized protein</fullName>
    </submittedName>
</protein>
<comment type="caution">
    <text evidence="1">The sequence shown here is derived from an EMBL/GenBank/DDBJ whole genome shotgun (WGS) entry which is preliminary data.</text>
</comment>
<reference evidence="1" key="2">
    <citation type="journal article" date="2023" name="IMA Fungus">
        <title>Comparative genomic study of the Penicillium genus elucidates a diverse pangenome and 15 lateral gene transfer events.</title>
        <authorList>
            <person name="Petersen C."/>
            <person name="Sorensen T."/>
            <person name="Nielsen M.R."/>
            <person name="Sondergaard T.E."/>
            <person name="Sorensen J.L."/>
            <person name="Fitzpatrick D.A."/>
            <person name="Frisvad J.C."/>
            <person name="Nielsen K.L."/>
        </authorList>
    </citation>
    <scope>NUCLEOTIDE SEQUENCE</scope>
    <source>
        <strain evidence="1">IBT 21917</strain>
    </source>
</reference>
<name>A0A9W9LQK2_9EURO</name>
<keyword evidence="2" id="KW-1185">Reference proteome</keyword>
<evidence type="ECO:0000313" key="2">
    <source>
        <dbReference type="Proteomes" id="UP001146351"/>
    </source>
</evidence>
<reference evidence="1" key="1">
    <citation type="submission" date="2022-11" db="EMBL/GenBank/DDBJ databases">
        <authorList>
            <person name="Petersen C."/>
        </authorList>
    </citation>
    <scope>NUCLEOTIDE SEQUENCE</scope>
    <source>
        <strain evidence="1">IBT 21917</strain>
    </source>
</reference>
<proteinExistence type="predicted"/>
<gene>
    <name evidence="1" type="ORF">N7492_004264</name>
</gene>
<evidence type="ECO:0000313" key="1">
    <source>
        <dbReference type="EMBL" id="KAJ5171671.1"/>
    </source>
</evidence>